<evidence type="ECO:0000313" key="3">
    <source>
        <dbReference type="EMBL" id="OOE10834.1"/>
    </source>
</evidence>
<dbReference type="GO" id="GO:0002098">
    <property type="term" value="P:tRNA wobble uridine modification"/>
    <property type="evidence" value="ECO:0007669"/>
    <property type="project" value="InterPro"/>
</dbReference>
<gene>
    <name evidence="3" type="ORF">UN64_15945</name>
</gene>
<dbReference type="NCBIfam" id="NF008750">
    <property type="entry name" value="PRK11784.1-2"/>
    <property type="match status" value="1"/>
</dbReference>
<organism evidence="3 4">
    <name type="scientific">Fictibacillus arsenicus</name>
    <dbReference type="NCBI Taxonomy" id="255247"/>
    <lineage>
        <taxon>Bacteria</taxon>
        <taxon>Bacillati</taxon>
        <taxon>Bacillota</taxon>
        <taxon>Bacilli</taxon>
        <taxon>Bacillales</taxon>
        <taxon>Fictibacillaceae</taxon>
        <taxon>Fictibacillus</taxon>
    </lineage>
</organism>
<name>A0A1V3G692_9BACL</name>
<accession>A0A1V3G692</accession>
<dbReference type="PANTHER" id="PTHR30401">
    <property type="entry name" value="TRNA 2-SELENOURIDINE SYNTHASE"/>
    <property type="match status" value="1"/>
</dbReference>
<evidence type="ECO:0000313" key="4">
    <source>
        <dbReference type="Proteomes" id="UP000188597"/>
    </source>
</evidence>
<feature type="domain" description="Rhodanese" evidence="2">
    <location>
        <begin position="15"/>
        <end position="139"/>
    </location>
</feature>
<evidence type="ECO:0000259" key="2">
    <source>
        <dbReference type="PROSITE" id="PS50206"/>
    </source>
</evidence>
<dbReference type="PANTHER" id="PTHR30401:SF0">
    <property type="entry name" value="TRNA 2-SELENOURIDINE SYNTHASE"/>
    <property type="match status" value="1"/>
</dbReference>
<dbReference type="Gene3D" id="3.40.250.10">
    <property type="entry name" value="Rhodanese-like domain"/>
    <property type="match status" value="1"/>
</dbReference>
<dbReference type="InterPro" id="IPR058840">
    <property type="entry name" value="AAA_SelU"/>
</dbReference>
<comment type="caution">
    <text evidence="3">The sequence shown here is derived from an EMBL/GenBank/DDBJ whole genome shotgun (WGS) entry which is preliminary data.</text>
</comment>
<keyword evidence="1" id="KW-0711">Selenium</keyword>
<dbReference type="InterPro" id="IPR036873">
    <property type="entry name" value="Rhodanese-like_dom_sf"/>
</dbReference>
<dbReference type="Pfam" id="PF00581">
    <property type="entry name" value="Rhodanese"/>
    <property type="match status" value="1"/>
</dbReference>
<dbReference type="InterPro" id="IPR017582">
    <property type="entry name" value="SelU"/>
</dbReference>
<sequence>MIMDDIKTIRINEIDFDSHLLFDVRSPKEYEEYHIPGAKCLSIFSNDERAEIGTIYKQNSKEQAMERGLEIVAPKLPDFFKTIKTEMAVNPEKQVVIYCARGGMRSKSIAQTMSMMGINCLQLDGGIRSYRKQIEKILDEYSQNPHKIIVIEGYTGTMKTKFLEKLQDEGYPVINLERMASHKGSIFGRIGEEPASQKKFESRLYERLNELKDSPVLIIESESKRIGRVVVPDFLLEGKYSGTRIHIDMPFRMRVKYICEVYDPLFHKEEIEEAVLKLSKRIPFPIMTEIKEALTQQDYEKVVSFLLENYYDPKYEFAEQKYESQCIKVCGDSFDYLYNEIKNEINKIF</sequence>
<protein>
    <submittedName>
        <fullName evidence="3">tRNA 2-selenouridine(34) synthase MnmH</fullName>
    </submittedName>
</protein>
<dbReference type="Pfam" id="PF26341">
    <property type="entry name" value="AAA_SelU"/>
    <property type="match status" value="1"/>
</dbReference>
<dbReference type="AlphaFoldDB" id="A0A1V3G692"/>
<reference evidence="3 4" key="1">
    <citation type="submission" date="2016-11" db="EMBL/GenBank/DDBJ databases">
        <authorList>
            <person name="Jaros S."/>
            <person name="Januszkiewicz K."/>
            <person name="Wedrychowicz H."/>
        </authorList>
    </citation>
    <scope>NUCLEOTIDE SEQUENCE [LARGE SCALE GENOMIC DNA]</scope>
    <source>
        <strain evidence="3 4">Con a/3</strain>
    </source>
</reference>
<proteinExistence type="predicted"/>
<dbReference type="NCBIfam" id="TIGR03167">
    <property type="entry name" value="tRNA_sel_U_synt"/>
    <property type="match status" value="1"/>
</dbReference>
<dbReference type="SUPFAM" id="SSF52540">
    <property type="entry name" value="P-loop containing nucleoside triphosphate hydrolases"/>
    <property type="match status" value="1"/>
</dbReference>
<dbReference type="SMART" id="SM00450">
    <property type="entry name" value="RHOD"/>
    <property type="match status" value="1"/>
</dbReference>
<dbReference type="SUPFAM" id="SSF52821">
    <property type="entry name" value="Rhodanese/Cell cycle control phosphatase"/>
    <property type="match status" value="1"/>
</dbReference>
<dbReference type="Proteomes" id="UP000188597">
    <property type="component" value="Unassembled WGS sequence"/>
</dbReference>
<dbReference type="InterPro" id="IPR027417">
    <property type="entry name" value="P-loop_NTPase"/>
</dbReference>
<dbReference type="PROSITE" id="PS50206">
    <property type="entry name" value="RHODANESE_3"/>
    <property type="match status" value="1"/>
</dbReference>
<evidence type="ECO:0000256" key="1">
    <source>
        <dbReference type="ARBA" id="ARBA00023266"/>
    </source>
</evidence>
<dbReference type="GO" id="GO:0043828">
    <property type="term" value="F:tRNA 2-selenouridine synthase activity"/>
    <property type="evidence" value="ECO:0007669"/>
    <property type="project" value="InterPro"/>
</dbReference>
<dbReference type="EMBL" id="MQMF01000003">
    <property type="protein sequence ID" value="OOE10834.1"/>
    <property type="molecule type" value="Genomic_DNA"/>
</dbReference>
<dbReference type="InterPro" id="IPR001763">
    <property type="entry name" value="Rhodanese-like_dom"/>
</dbReference>